<keyword evidence="1 2" id="KW-0238">DNA-binding</keyword>
<dbReference type="Gene3D" id="1.10.357.10">
    <property type="entry name" value="Tetracycline Repressor, domain 2"/>
    <property type="match status" value="1"/>
</dbReference>
<dbReference type="STRING" id="1043493.SAMN05421637_0164"/>
<evidence type="ECO:0000259" key="3">
    <source>
        <dbReference type="PROSITE" id="PS50977"/>
    </source>
</evidence>
<dbReference type="OrthoDB" id="5242433at2"/>
<evidence type="ECO:0000313" key="4">
    <source>
        <dbReference type="EMBL" id="SEI84385.1"/>
    </source>
</evidence>
<sequence>MSRMPLEERREALVAATLAVVERDGIGGATTRAIVTEAGMPLGALHYAFASVDHLLAAAIDAVTDQERIVAEAPLATGTGADLTEVLAAGVEGYVSLLVERPARELAYLELMLHASRQRLDDGPGAGGYERSYDVLAGLLETAAATAGCVWTAPPRALARHAVAMLDGITTTWLADHDTEAAMAGARFLASALAAHATGRPTEED</sequence>
<organism evidence="4 5">
    <name type="scientific">Demequina mangrovi</name>
    <dbReference type="NCBI Taxonomy" id="1043493"/>
    <lineage>
        <taxon>Bacteria</taxon>
        <taxon>Bacillati</taxon>
        <taxon>Actinomycetota</taxon>
        <taxon>Actinomycetes</taxon>
        <taxon>Micrococcales</taxon>
        <taxon>Demequinaceae</taxon>
        <taxon>Demequina</taxon>
    </lineage>
</organism>
<proteinExistence type="predicted"/>
<dbReference type="InterPro" id="IPR036271">
    <property type="entry name" value="Tet_transcr_reg_TetR-rel_C_sf"/>
</dbReference>
<evidence type="ECO:0000256" key="2">
    <source>
        <dbReference type="PROSITE-ProRule" id="PRU00335"/>
    </source>
</evidence>
<dbReference type="Proteomes" id="UP000183315">
    <property type="component" value="Unassembled WGS sequence"/>
</dbReference>
<dbReference type="RefSeq" id="WP_042212190.1">
    <property type="nucleotide sequence ID" value="NZ_BBLU01000001.1"/>
</dbReference>
<dbReference type="GO" id="GO:0003677">
    <property type="term" value="F:DNA binding"/>
    <property type="evidence" value="ECO:0007669"/>
    <property type="project" value="UniProtKB-UniRule"/>
</dbReference>
<keyword evidence="5" id="KW-1185">Reference proteome</keyword>
<evidence type="ECO:0000313" key="5">
    <source>
        <dbReference type="Proteomes" id="UP000183315"/>
    </source>
</evidence>
<name>A0A1H6U7Y1_9MICO</name>
<dbReference type="InterPro" id="IPR009057">
    <property type="entry name" value="Homeodomain-like_sf"/>
</dbReference>
<evidence type="ECO:0000256" key="1">
    <source>
        <dbReference type="ARBA" id="ARBA00023125"/>
    </source>
</evidence>
<dbReference type="InterPro" id="IPR001647">
    <property type="entry name" value="HTH_TetR"/>
</dbReference>
<dbReference type="EMBL" id="FNZI01000001">
    <property type="protein sequence ID" value="SEI84385.1"/>
    <property type="molecule type" value="Genomic_DNA"/>
</dbReference>
<accession>A0A1H6U7Y1</accession>
<dbReference type="SUPFAM" id="SSF46689">
    <property type="entry name" value="Homeodomain-like"/>
    <property type="match status" value="1"/>
</dbReference>
<feature type="domain" description="HTH tetR-type" evidence="3">
    <location>
        <begin position="7"/>
        <end position="67"/>
    </location>
</feature>
<dbReference type="AlphaFoldDB" id="A0A1H6U7Y1"/>
<gene>
    <name evidence="4" type="ORF">SAMN05421637_0164</name>
</gene>
<dbReference type="Pfam" id="PF00440">
    <property type="entry name" value="TetR_N"/>
    <property type="match status" value="1"/>
</dbReference>
<reference evidence="5" key="1">
    <citation type="submission" date="2016-10" db="EMBL/GenBank/DDBJ databases">
        <authorList>
            <person name="Varghese N."/>
        </authorList>
    </citation>
    <scope>NUCLEOTIDE SEQUENCE [LARGE SCALE GENOMIC DNA]</scope>
    <source>
        <strain evidence="5">DSM 24868</strain>
    </source>
</reference>
<dbReference type="eggNOG" id="COG1309">
    <property type="taxonomic scope" value="Bacteria"/>
</dbReference>
<dbReference type="PROSITE" id="PS50977">
    <property type="entry name" value="HTH_TETR_2"/>
    <property type="match status" value="1"/>
</dbReference>
<protein>
    <submittedName>
        <fullName evidence="4">Transcriptional regulator, TetR family</fullName>
    </submittedName>
</protein>
<dbReference type="SUPFAM" id="SSF48498">
    <property type="entry name" value="Tetracyclin repressor-like, C-terminal domain"/>
    <property type="match status" value="1"/>
</dbReference>
<feature type="DNA-binding region" description="H-T-H motif" evidence="2">
    <location>
        <begin position="30"/>
        <end position="49"/>
    </location>
</feature>